<keyword evidence="2" id="KW-1185">Reference proteome</keyword>
<organism evidence="1 2">
    <name type="scientific">Brassica napus</name>
    <name type="common">Rape</name>
    <dbReference type="NCBI Taxonomy" id="3708"/>
    <lineage>
        <taxon>Eukaryota</taxon>
        <taxon>Viridiplantae</taxon>
        <taxon>Streptophyta</taxon>
        <taxon>Embryophyta</taxon>
        <taxon>Tracheophyta</taxon>
        <taxon>Spermatophyta</taxon>
        <taxon>Magnoliopsida</taxon>
        <taxon>eudicotyledons</taxon>
        <taxon>Gunneridae</taxon>
        <taxon>Pentapetalae</taxon>
        <taxon>rosids</taxon>
        <taxon>malvids</taxon>
        <taxon>Brassicales</taxon>
        <taxon>Brassicaceae</taxon>
        <taxon>Brassiceae</taxon>
        <taxon>Brassica</taxon>
    </lineage>
</organism>
<dbReference type="EMBL" id="JAGKQM010000003">
    <property type="protein sequence ID" value="KAH0934653.1"/>
    <property type="molecule type" value="Genomic_DNA"/>
</dbReference>
<dbReference type="Proteomes" id="UP000824890">
    <property type="component" value="Unassembled WGS sequence"/>
</dbReference>
<feature type="non-terminal residue" evidence="1">
    <location>
        <position position="1"/>
    </location>
</feature>
<accession>A0ABQ8DZM0</accession>
<proteinExistence type="predicted"/>
<reference evidence="1 2" key="1">
    <citation type="submission" date="2021-05" db="EMBL/GenBank/DDBJ databases">
        <title>Genome Assembly of Synthetic Allotetraploid Brassica napus Reveals Homoeologous Exchanges between Subgenomes.</title>
        <authorList>
            <person name="Davis J.T."/>
        </authorList>
    </citation>
    <scope>NUCLEOTIDE SEQUENCE [LARGE SCALE GENOMIC DNA]</scope>
    <source>
        <strain evidence="2">cv. Da-Ae</strain>
        <tissue evidence="1">Seedling</tissue>
    </source>
</reference>
<evidence type="ECO:0000313" key="2">
    <source>
        <dbReference type="Proteomes" id="UP000824890"/>
    </source>
</evidence>
<gene>
    <name evidence="1" type="ORF">HID58_011770</name>
</gene>
<comment type="caution">
    <text evidence="1">The sequence shown here is derived from an EMBL/GenBank/DDBJ whole genome shotgun (WGS) entry which is preliminary data.</text>
</comment>
<sequence length="118" mass="13313">CLGNPKKPQYNEGIIVNPDLQNGLVTIRQYGNDKVNFTEFEDNKFVIVRWRNQPYDSVSQKVCLEKGLVCTFSGQGNVPVELLLNPNAGLCSKVVLLFTNLVLYFYFEVSSHTNIVVV</sequence>
<evidence type="ECO:0000313" key="1">
    <source>
        <dbReference type="EMBL" id="KAH0934653.1"/>
    </source>
</evidence>
<protein>
    <submittedName>
        <fullName evidence="1">Uncharacterized protein</fullName>
    </submittedName>
</protein>
<name>A0ABQ8DZM0_BRANA</name>